<evidence type="ECO:0000313" key="5">
    <source>
        <dbReference type="Proteomes" id="UP000597989"/>
    </source>
</evidence>
<feature type="region of interest" description="Disordered" evidence="2">
    <location>
        <begin position="1"/>
        <end position="20"/>
    </location>
</feature>
<evidence type="ECO:0000313" key="3">
    <source>
        <dbReference type="EMBL" id="GAA0541285.1"/>
    </source>
</evidence>
<dbReference type="Proteomes" id="UP001500220">
    <property type="component" value="Unassembled WGS sequence"/>
</dbReference>
<comment type="similarity">
    <text evidence="1">Belongs to the asp23 family.</text>
</comment>
<dbReference type="RefSeq" id="WP_188989463.1">
    <property type="nucleotide sequence ID" value="NZ_BAAAHC010000028.1"/>
</dbReference>
<protein>
    <submittedName>
        <fullName evidence="3">Asp23/Gls24 family envelope stress response protein</fullName>
    </submittedName>
</protein>
<evidence type="ECO:0000256" key="2">
    <source>
        <dbReference type="SAM" id="MobiDB-lite"/>
    </source>
</evidence>
<evidence type="ECO:0000313" key="4">
    <source>
        <dbReference type="EMBL" id="GGI96712.1"/>
    </source>
</evidence>
<reference evidence="3" key="1">
    <citation type="journal article" date="2014" name="Int. J. Syst. Evol. Microbiol.">
        <title>Complete genome of a new Firmicutes species belonging to the dominant human colonic microbiota ('Ruminococcus bicirculans') reveals two chromosomes and a selective capacity to utilize plant glucans.</title>
        <authorList>
            <consortium name="NISC Comparative Sequencing Program"/>
            <person name="Wegmann U."/>
            <person name="Louis P."/>
            <person name="Goesmann A."/>
            <person name="Henrissat B."/>
            <person name="Duncan S.H."/>
            <person name="Flint H.J."/>
        </authorList>
    </citation>
    <scope>NUCLEOTIDE SEQUENCE</scope>
    <source>
        <strain evidence="3">JCM 10664</strain>
    </source>
</reference>
<keyword evidence="6" id="KW-1185">Reference proteome</keyword>
<sequence length="125" mass="13518">MTAVSEAVENAGRTDPAERGRLQISRVVLRKIAEHAADETPGAVRARRRMGRGGQGASAQLSGPDDELRVRLDVALRYPQPVRDAVAAMRQRVGDELRRLADCRVSSIDVTVSALVPAQAPPRVE</sequence>
<reference evidence="4" key="4">
    <citation type="submission" date="2020-09" db="EMBL/GenBank/DDBJ databases">
        <authorList>
            <person name="Sun Q."/>
            <person name="Zhou Y."/>
        </authorList>
    </citation>
    <scope>NUCLEOTIDE SEQUENCE</scope>
    <source>
        <strain evidence="4">CGMCC 4.7206</strain>
    </source>
</reference>
<evidence type="ECO:0000313" key="6">
    <source>
        <dbReference type="Proteomes" id="UP001500220"/>
    </source>
</evidence>
<organism evidence="4 5">
    <name type="scientific">Saccharopolyspora thermophila</name>
    <dbReference type="NCBI Taxonomy" id="89367"/>
    <lineage>
        <taxon>Bacteria</taxon>
        <taxon>Bacillati</taxon>
        <taxon>Actinomycetota</taxon>
        <taxon>Actinomycetes</taxon>
        <taxon>Pseudonocardiales</taxon>
        <taxon>Pseudonocardiaceae</taxon>
        <taxon>Saccharopolyspora</taxon>
    </lineage>
</organism>
<name>A0A917K107_9PSEU</name>
<reference evidence="6" key="3">
    <citation type="journal article" date="2019" name="Int. J. Syst. Evol. Microbiol.">
        <title>The Global Catalogue of Microorganisms (GCM) 10K type strain sequencing project: providing services to taxonomists for standard genome sequencing and annotation.</title>
        <authorList>
            <consortium name="The Broad Institute Genomics Platform"/>
            <consortium name="The Broad Institute Genome Sequencing Center for Infectious Disease"/>
            <person name="Wu L."/>
            <person name="Ma J."/>
        </authorList>
    </citation>
    <scope>NUCLEOTIDE SEQUENCE [LARGE SCALE GENOMIC DNA]</scope>
    <source>
        <strain evidence="6">JCM 10664</strain>
    </source>
</reference>
<feature type="region of interest" description="Disordered" evidence="2">
    <location>
        <begin position="38"/>
        <end position="65"/>
    </location>
</feature>
<dbReference type="EMBL" id="BMMT01000014">
    <property type="protein sequence ID" value="GGI96712.1"/>
    <property type="molecule type" value="Genomic_DNA"/>
</dbReference>
<comment type="caution">
    <text evidence="4">The sequence shown here is derived from an EMBL/GenBank/DDBJ whole genome shotgun (WGS) entry which is preliminary data.</text>
</comment>
<reference evidence="3" key="5">
    <citation type="submission" date="2023-12" db="EMBL/GenBank/DDBJ databases">
        <authorList>
            <person name="Sun Q."/>
            <person name="Inoue M."/>
        </authorList>
    </citation>
    <scope>NUCLEOTIDE SEQUENCE</scope>
    <source>
        <strain evidence="3">JCM 10664</strain>
    </source>
</reference>
<dbReference type="Pfam" id="PF03780">
    <property type="entry name" value="Asp23"/>
    <property type="match status" value="1"/>
</dbReference>
<evidence type="ECO:0000256" key="1">
    <source>
        <dbReference type="ARBA" id="ARBA00005721"/>
    </source>
</evidence>
<gene>
    <name evidence="3" type="ORF">GCM10009545_49770</name>
    <name evidence="4" type="ORF">GCM10011581_37310</name>
</gene>
<reference evidence="4 5" key="2">
    <citation type="journal article" date="2014" name="Int. J. Syst. Evol. Microbiol.">
        <title>Complete genome sequence of Corynebacterium casei LMG S-19264T (=DSM 44701T), isolated from a smear-ripened cheese.</title>
        <authorList>
            <consortium name="US DOE Joint Genome Institute (JGI-PGF)"/>
            <person name="Walter F."/>
            <person name="Albersmeier A."/>
            <person name="Kalinowski J."/>
            <person name="Ruckert C."/>
        </authorList>
    </citation>
    <scope>NUCLEOTIDE SEQUENCE [LARGE SCALE GENOMIC DNA]</scope>
    <source>
        <strain evidence="4 5">CGMCC 4.7206</strain>
    </source>
</reference>
<accession>A0A917K107</accession>
<dbReference type="AlphaFoldDB" id="A0A917K107"/>
<dbReference type="InterPro" id="IPR005531">
    <property type="entry name" value="Asp23"/>
</dbReference>
<dbReference type="EMBL" id="BAAAHC010000028">
    <property type="protein sequence ID" value="GAA0541285.1"/>
    <property type="molecule type" value="Genomic_DNA"/>
</dbReference>
<proteinExistence type="inferred from homology"/>
<dbReference type="Proteomes" id="UP000597989">
    <property type="component" value="Unassembled WGS sequence"/>
</dbReference>